<protein>
    <submittedName>
        <fullName evidence="2">Uncharacterized protein</fullName>
    </submittedName>
</protein>
<organism evidence="2">
    <name type="scientific">uncultured Caudovirales phage</name>
    <dbReference type="NCBI Taxonomy" id="2100421"/>
    <lineage>
        <taxon>Viruses</taxon>
        <taxon>Duplodnaviria</taxon>
        <taxon>Heunggongvirae</taxon>
        <taxon>Uroviricota</taxon>
        <taxon>Caudoviricetes</taxon>
        <taxon>Peduoviridae</taxon>
        <taxon>Maltschvirus</taxon>
        <taxon>Maltschvirus maltsch</taxon>
    </lineage>
</organism>
<evidence type="ECO:0000256" key="1">
    <source>
        <dbReference type="SAM" id="Phobius"/>
    </source>
</evidence>
<proteinExistence type="predicted"/>
<dbReference type="EMBL" id="LR796724">
    <property type="protein sequence ID" value="CAB4161783.1"/>
    <property type="molecule type" value="Genomic_DNA"/>
</dbReference>
<evidence type="ECO:0000313" key="2">
    <source>
        <dbReference type="EMBL" id="CAB4161783.1"/>
    </source>
</evidence>
<feature type="transmembrane region" description="Helical" evidence="1">
    <location>
        <begin position="29"/>
        <end position="50"/>
    </location>
</feature>
<name>A0A6J5NS58_9CAUD</name>
<keyword evidence="1" id="KW-0472">Membrane</keyword>
<keyword evidence="1" id="KW-0812">Transmembrane</keyword>
<sequence>MKNLKTPRTSAECLWVQGHGPVEPLYEKVAGYVLAFAIGAGMACLLVAWWSS</sequence>
<reference evidence="2" key="1">
    <citation type="submission" date="2020-04" db="EMBL/GenBank/DDBJ databases">
        <authorList>
            <person name="Chiriac C."/>
            <person name="Salcher M."/>
            <person name="Ghai R."/>
            <person name="Kavagutti S V."/>
        </authorList>
    </citation>
    <scope>NUCLEOTIDE SEQUENCE</scope>
</reference>
<keyword evidence="1" id="KW-1133">Transmembrane helix</keyword>
<gene>
    <name evidence="2" type="ORF">UFOVP776_42</name>
</gene>
<accession>A0A6J5NS58</accession>